<comment type="similarity">
    <text evidence="2">Belongs to the TAF7 family.</text>
</comment>
<keyword evidence="3" id="KW-0805">Transcription regulation</keyword>
<accession>A0A9P0JC90</accession>
<dbReference type="SMART" id="SM01370">
    <property type="entry name" value="TAFII55_N"/>
    <property type="match status" value="1"/>
</dbReference>
<evidence type="ECO:0000313" key="8">
    <source>
        <dbReference type="EMBL" id="CAH1736439.1"/>
    </source>
</evidence>
<evidence type="ECO:0000256" key="4">
    <source>
        <dbReference type="ARBA" id="ARBA00023163"/>
    </source>
</evidence>
<feature type="coiled-coil region" evidence="6">
    <location>
        <begin position="340"/>
        <end position="374"/>
    </location>
</feature>
<sequence length="406" mass="46845">MEQQSDQNQTIQLETEVILRVPSEAAATLRELIKKDAKEQLSIKLENDIRVGEVKIGNHHLYAKVVDLPTIIEGQKTIDNKTVYKTADICQMIICKENEDFLLSDEDDKTKVLKKKEPNKVDKKYLWPHGITPPLKNVRKRRFRKTLRKKYVEAPEIEKEVKYLLKSDSEALSVKWEVVSETEVQNNRKIKEEPFMQGEMHNDLKQNIAERDIFGEALSDSDEEAGNINIMDMDEDMSHLTNDDSRFSDTNSLMEEKPSISGTQKLVTEFTKEMFISDDNSHHGIKMEDGIESTFDVSMGYRDDIGEDLKSELELSDDSKLGDTPVLSTLVPLKAGNVSADDIKHRIDQLQQEIEELKEHKKQQDLEIANIENINLRERFINLSNNLLTEQLEKEQQIQELQSYLL</sequence>
<proteinExistence type="inferred from homology"/>
<reference evidence="8" key="1">
    <citation type="submission" date="2022-02" db="EMBL/GenBank/DDBJ databases">
        <authorList>
            <person name="King R."/>
        </authorList>
    </citation>
    <scope>NUCLEOTIDE SEQUENCE</scope>
</reference>
<evidence type="ECO:0000256" key="2">
    <source>
        <dbReference type="ARBA" id="ARBA00009368"/>
    </source>
</evidence>
<evidence type="ECO:0000256" key="1">
    <source>
        <dbReference type="ARBA" id="ARBA00004123"/>
    </source>
</evidence>
<protein>
    <recommendedName>
        <fullName evidence="7">TAFII55 protein conserved region domain-containing protein</fullName>
    </recommendedName>
</protein>
<keyword evidence="9" id="KW-1185">Reference proteome</keyword>
<evidence type="ECO:0000259" key="7">
    <source>
        <dbReference type="SMART" id="SM01370"/>
    </source>
</evidence>
<feature type="domain" description="TAFII55 protein conserved region" evidence="7">
    <location>
        <begin position="13"/>
        <end position="173"/>
    </location>
</feature>
<keyword evidence="6" id="KW-0175">Coiled coil</keyword>
<dbReference type="GO" id="GO:0051123">
    <property type="term" value="P:RNA polymerase II preinitiation complex assembly"/>
    <property type="evidence" value="ECO:0007669"/>
    <property type="project" value="TreeGrafter"/>
</dbReference>
<dbReference type="Proteomes" id="UP001154329">
    <property type="component" value="Chromosome 4"/>
</dbReference>
<name>A0A9P0JC90_APHGO</name>
<dbReference type="CDD" id="cd08047">
    <property type="entry name" value="TAF7"/>
    <property type="match status" value="1"/>
</dbReference>
<evidence type="ECO:0000256" key="6">
    <source>
        <dbReference type="SAM" id="Coils"/>
    </source>
</evidence>
<comment type="subcellular location">
    <subcellularLocation>
        <location evidence="1">Nucleus</location>
    </subcellularLocation>
</comment>
<evidence type="ECO:0000256" key="5">
    <source>
        <dbReference type="ARBA" id="ARBA00023242"/>
    </source>
</evidence>
<dbReference type="InterPro" id="IPR006751">
    <property type="entry name" value="TAFII55_prot_cons_reg"/>
</dbReference>
<organism evidence="8 9">
    <name type="scientific">Aphis gossypii</name>
    <name type="common">Cotton aphid</name>
    <dbReference type="NCBI Taxonomy" id="80765"/>
    <lineage>
        <taxon>Eukaryota</taxon>
        <taxon>Metazoa</taxon>
        <taxon>Ecdysozoa</taxon>
        <taxon>Arthropoda</taxon>
        <taxon>Hexapoda</taxon>
        <taxon>Insecta</taxon>
        <taxon>Pterygota</taxon>
        <taxon>Neoptera</taxon>
        <taxon>Paraneoptera</taxon>
        <taxon>Hemiptera</taxon>
        <taxon>Sternorrhyncha</taxon>
        <taxon>Aphidomorpha</taxon>
        <taxon>Aphidoidea</taxon>
        <taxon>Aphididae</taxon>
        <taxon>Aphidini</taxon>
        <taxon>Aphis</taxon>
        <taxon>Aphis</taxon>
    </lineage>
</organism>
<dbReference type="Pfam" id="PF04658">
    <property type="entry name" value="TAFII55_N"/>
    <property type="match status" value="1"/>
</dbReference>
<dbReference type="InterPro" id="IPR037817">
    <property type="entry name" value="TAF7"/>
</dbReference>
<dbReference type="AlphaFoldDB" id="A0A9P0JC90"/>
<dbReference type="PANTHER" id="PTHR12228">
    <property type="entry name" value="TRANSCRIPTION INITIATION FACTOR TFIID 55 KD SUBUNIT-RELATED"/>
    <property type="match status" value="1"/>
</dbReference>
<evidence type="ECO:0000313" key="9">
    <source>
        <dbReference type="Proteomes" id="UP001154329"/>
    </source>
</evidence>
<dbReference type="EMBL" id="OU899037">
    <property type="protein sequence ID" value="CAH1736439.1"/>
    <property type="molecule type" value="Genomic_DNA"/>
</dbReference>
<gene>
    <name evidence="8" type="ORF">APHIGO_LOCUS10187</name>
</gene>
<reference evidence="8" key="2">
    <citation type="submission" date="2022-10" db="EMBL/GenBank/DDBJ databases">
        <authorList>
            <consortium name="ENA_rothamsted_submissions"/>
            <consortium name="culmorum"/>
            <person name="King R."/>
        </authorList>
    </citation>
    <scope>NUCLEOTIDE SEQUENCE</scope>
</reference>
<dbReference type="PANTHER" id="PTHR12228:SF0">
    <property type="entry name" value="TATA-BOX BINDING PROTEIN ASSOCIATED FACTOR 7"/>
    <property type="match status" value="1"/>
</dbReference>
<keyword evidence="5" id="KW-0539">Nucleus</keyword>
<dbReference type="GO" id="GO:0005669">
    <property type="term" value="C:transcription factor TFIID complex"/>
    <property type="evidence" value="ECO:0007669"/>
    <property type="project" value="InterPro"/>
</dbReference>
<evidence type="ECO:0000256" key="3">
    <source>
        <dbReference type="ARBA" id="ARBA00023015"/>
    </source>
</evidence>
<keyword evidence="4" id="KW-0804">Transcription</keyword>
<dbReference type="GO" id="GO:0016251">
    <property type="term" value="F:RNA polymerase II general transcription initiation factor activity"/>
    <property type="evidence" value="ECO:0007669"/>
    <property type="project" value="TreeGrafter"/>
</dbReference>